<keyword evidence="3" id="KW-1185">Reference proteome</keyword>
<dbReference type="EMBL" id="JBFDAA010000012">
    <property type="protein sequence ID" value="KAL1123102.1"/>
    <property type="molecule type" value="Genomic_DNA"/>
</dbReference>
<reference evidence="2 3" key="1">
    <citation type="submission" date="2024-07" db="EMBL/GenBank/DDBJ databases">
        <title>Chromosome-level genome assembly of the water stick insect Ranatra chinensis (Heteroptera: Nepidae).</title>
        <authorList>
            <person name="Liu X."/>
        </authorList>
    </citation>
    <scope>NUCLEOTIDE SEQUENCE [LARGE SCALE GENOMIC DNA]</scope>
    <source>
        <strain evidence="2">Cailab_2021Rc</strain>
        <tissue evidence="2">Muscle</tissue>
    </source>
</reference>
<feature type="region of interest" description="Disordered" evidence="1">
    <location>
        <begin position="1"/>
        <end position="31"/>
    </location>
</feature>
<gene>
    <name evidence="2" type="ORF">AAG570_002190</name>
</gene>
<evidence type="ECO:0000313" key="3">
    <source>
        <dbReference type="Proteomes" id="UP001558652"/>
    </source>
</evidence>
<sequence>MASKRRNVFDKNTKQETTETAICPPQPEEEEISVERIDMDYRELANEVGDHKQTLRNIELYKHLQKVGREFDDRLGMDAAKNSKVTQSSGVDRAAKVKVRNHLEDATKLGSETSSFTRRSTPT</sequence>
<proteinExistence type="predicted"/>
<organism evidence="2 3">
    <name type="scientific">Ranatra chinensis</name>
    <dbReference type="NCBI Taxonomy" id="642074"/>
    <lineage>
        <taxon>Eukaryota</taxon>
        <taxon>Metazoa</taxon>
        <taxon>Ecdysozoa</taxon>
        <taxon>Arthropoda</taxon>
        <taxon>Hexapoda</taxon>
        <taxon>Insecta</taxon>
        <taxon>Pterygota</taxon>
        <taxon>Neoptera</taxon>
        <taxon>Paraneoptera</taxon>
        <taxon>Hemiptera</taxon>
        <taxon>Heteroptera</taxon>
        <taxon>Panheteroptera</taxon>
        <taxon>Nepomorpha</taxon>
        <taxon>Nepidae</taxon>
        <taxon>Ranatrinae</taxon>
        <taxon>Ranatra</taxon>
    </lineage>
</organism>
<evidence type="ECO:0000313" key="2">
    <source>
        <dbReference type="EMBL" id="KAL1123102.1"/>
    </source>
</evidence>
<dbReference type="AlphaFoldDB" id="A0ABD0YJ43"/>
<protein>
    <submittedName>
        <fullName evidence="2">Uncharacterized protein</fullName>
    </submittedName>
</protein>
<feature type="compositionally biased region" description="Polar residues" evidence="1">
    <location>
        <begin position="110"/>
        <end position="123"/>
    </location>
</feature>
<dbReference type="Proteomes" id="UP001558652">
    <property type="component" value="Unassembled WGS sequence"/>
</dbReference>
<accession>A0ABD0YJ43</accession>
<evidence type="ECO:0000256" key="1">
    <source>
        <dbReference type="SAM" id="MobiDB-lite"/>
    </source>
</evidence>
<feature type="region of interest" description="Disordered" evidence="1">
    <location>
        <begin position="104"/>
        <end position="123"/>
    </location>
</feature>
<comment type="caution">
    <text evidence="2">The sequence shown here is derived from an EMBL/GenBank/DDBJ whole genome shotgun (WGS) entry which is preliminary data.</text>
</comment>
<feature type="compositionally biased region" description="Basic and acidic residues" evidence="1">
    <location>
        <begin position="7"/>
        <end position="17"/>
    </location>
</feature>
<name>A0ABD0YJ43_9HEMI</name>